<proteinExistence type="predicted"/>
<keyword evidence="3" id="KW-0560">Oxidoreductase</keyword>
<dbReference type="PANTHER" id="PTHR42847:SF4">
    <property type="entry name" value="ALKANESULFONATE MONOOXYGENASE-RELATED"/>
    <property type="match status" value="1"/>
</dbReference>
<feature type="region of interest" description="Disordered" evidence="5">
    <location>
        <begin position="349"/>
        <end position="391"/>
    </location>
</feature>
<evidence type="ECO:0000313" key="8">
    <source>
        <dbReference type="Proteomes" id="UP001321542"/>
    </source>
</evidence>
<keyword evidence="1" id="KW-0285">Flavoprotein</keyword>
<keyword evidence="4" id="KW-0503">Monooxygenase</keyword>
<evidence type="ECO:0000256" key="4">
    <source>
        <dbReference type="ARBA" id="ARBA00023033"/>
    </source>
</evidence>
<name>A0ABN5VCL1_9ACTN</name>
<dbReference type="CDD" id="cd01094">
    <property type="entry name" value="Alkanesulfonate_monoxygenase"/>
    <property type="match status" value="1"/>
</dbReference>
<evidence type="ECO:0000256" key="1">
    <source>
        <dbReference type="ARBA" id="ARBA00022630"/>
    </source>
</evidence>
<dbReference type="InterPro" id="IPR050172">
    <property type="entry name" value="SsuD_RutA_monooxygenase"/>
</dbReference>
<dbReference type="Pfam" id="PF00296">
    <property type="entry name" value="Bac_luciferase"/>
    <property type="match status" value="1"/>
</dbReference>
<feature type="domain" description="Luciferase-like" evidence="6">
    <location>
        <begin position="48"/>
        <end position="353"/>
    </location>
</feature>
<dbReference type="InterPro" id="IPR036661">
    <property type="entry name" value="Luciferase-like_sf"/>
</dbReference>
<dbReference type="Gene3D" id="3.20.20.30">
    <property type="entry name" value="Luciferase-like domain"/>
    <property type="match status" value="1"/>
</dbReference>
<gene>
    <name evidence="7" type="ORF">SGFS_022230</name>
</gene>
<evidence type="ECO:0000259" key="6">
    <source>
        <dbReference type="Pfam" id="PF00296"/>
    </source>
</evidence>
<organism evidence="7 8">
    <name type="scientific">Streptomyces graminofaciens</name>
    <dbReference type="NCBI Taxonomy" id="68212"/>
    <lineage>
        <taxon>Bacteria</taxon>
        <taxon>Bacillati</taxon>
        <taxon>Actinomycetota</taxon>
        <taxon>Actinomycetes</taxon>
        <taxon>Kitasatosporales</taxon>
        <taxon>Streptomycetaceae</taxon>
        <taxon>Streptomyces</taxon>
    </lineage>
</organism>
<dbReference type="SUPFAM" id="SSF51679">
    <property type="entry name" value="Bacterial luciferase-like"/>
    <property type="match status" value="1"/>
</dbReference>
<dbReference type="PANTHER" id="PTHR42847">
    <property type="entry name" value="ALKANESULFONATE MONOOXYGENASE"/>
    <property type="match status" value="1"/>
</dbReference>
<dbReference type="InterPro" id="IPR011251">
    <property type="entry name" value="Luciferase-like_dom"/>
</dbReference>
<evidence type="ECO:0000256" key="3">
    <source>
        <dbReference type="ARBA" id="ARBA00023002"/>
    </source>
</evidence>
<evidence type="ECO:0000313" key="7">
    <source>
        <dbReference type="EMBL" id="BBC30929.1"/>
    </source>
</evidence>
<keyword evidence="2" id="KW-0288">FMN</keyword>
<accession>A0ABN5VCL1</accession>
<evidence type="ECO:0000256" key="2">
    <source>
        <dbReference type="ARBA" id="ARBA00022643"/>
    </source>
</evidence>
<dbReference type="EMBL" id="AP018448">
    <property type="protein sequence ID" value="BBC30929.1"/>
    <property type="molecule type" value="Genomic_DNA"/>
</dbReference>
<evidence type="ECO:0000256" key="5">
    <source>
        <dbReference type="SAM" id="MobiDB-lite"/>
    </source>
</evidence>
<reference evidence="7 8" key="2">
    <citation type="journal article" date="2023" name="ChemBioChem">
        <title>Acyltransferase Domain Exchange between Two Independent Type I Polyketide Synthases in the Same Producer Strain of Macrolide Antibiotics.</title>
        <authorList>
            <person name="Kudo F."/>
            <person name="Kishikawa K."/>
            <person name="Tsuboi K."/>
            <person name="Kido T."/>
            <person name="Usui T."/>
            <person name="Hashimoto J."/>
            <person name="Shin-Ya K."/>
            <person name="Miyanaga A."/>
            <person name="Eguchi T."/>
        </authorList>
    </citation>
    <scope>NUCLEOTIDE SEQUENCE [LARGE SCALE GENOMIC DNA]</scope>
    <source>
        <strain evidence="7 8">A-8890</strain>
    </source>
</reference>
<reference evidence="7 8" key="1">
    <citation type="journal article" date="2010" name="ChemBioChem">
        <title>Cloning and characterization of the biosynthetic gene cluster of 16-membered macrolide antibiotic FD-891: involvement of a dual functional cytochrome P450 monooxygenase catalyzing epoxidation and hydroxylation.</title>
        <authorList>
            <person name="Kudo F."/>
            <person name="Motegi A."/>
            <person name="Mizoue K."/>
            <person name="Eguchi T."/>
        </authorList>
    </citation>
    <scope>NUCLEOTIDE SEQUENCE [LARGE SCALE GENOMIC DNA]</scope>
    <source>
        <strain evidence="7 8">A-8890</strain>
    </source>
</reference>
<sequence>MSADVTGTLDRHVEQSQTPILDEENRFKLALFCVNIARGSTVSLDTSQLIQVTWDESVRICQAADRAGIDAVIPLARWRNAATLKPEFDRVFDSFTWAAGIAAVTERIQVFATFHVPLYPPVMAAKMVATVDHISRGRFGLNVVAGFSAADFAMFGIELDPAADRYARTAEWLGLMKRAWTEHEPFDHHGDSYSGQAIVSEPKPLQRPWPVIMCAGNSPAGKEFSARHAEVSFGVFPSFESIPEVVEHNRQAAREAGRPVKVFGHGYVVCADTEAEARRRLDHWVRDNVDEATAGAFVAATLKNSNSTKVFEDRFAHRELLAKAAAGALALPLVGTPEQVAGGIQRMADGGMDGHGPLLPRLRRGHPDVRGADPSAADRTRPAPPVRSSTS</sequence>
<feature type="compositionally biased region" description="Basic and acidic residues" evidence="5">
    <location>
        <begin position="365"/>
        <end position="381"/>
    </location>
</feature>
<keyword evidence="8" id="KW-1185">Reference proteome</keyword>
<protein>
    <recommendedName>
        <fullName evidence="6">Luciferase-like domain-containing protein</fullName>
    </recommendedName>
</protein>
<dbReference type="Proteomes" id="UP001321542">
    <property type="component" value="Chromosome"/>
</dbReference>